<feature type="domain" description="N-acetyltransferase" evidence="8">
    <location>
        <begin position="409"/>
        <end position="528"/>
    </location>
</feature>
<keyword evidence="1 9" id="KW-0808">Transferase</keyword>
<organism evidence="9 10">
    <name type="scientific">Thorsellia anophelis DSM 18579</name>
    <dbReference type="NCBI Taxonomy" id="1123402"/>
    <lineage>
        <taxon>Bacteria</taxon>
        <taxon>Pseudomonadati</taxon>
        <taxon>Pseudomonadota</taxon>
        <taxon>Gammaproteobacteria</taxon>
        <taxon>Enterobacterales</taxon>
        <taxon>Thorselliaceae</taxon>
        <taxon>Thorsellia</taxon>
    </lineage>
</organism>
<dbReference type="Proteomes" id="UP000242642">
    <property type="component" value="Unassembled WGS sequence"/>
</dbReference>
<evidence type="ECO:0000256" key="4">
    <source>
        <dbReference type="ARBA" id="ARBA00022840"/>
    </source>
</evidence>
<keyword evidence="2" id="KW-0819">tRNA processing</keyword>
<dbReference type="Gene3D" id="3.40.50.11040">
    <property type="match status" value="1"/>
</dbReference>
<gene>
    <name evidence="9" type="ORF">SAMN02583745_02936</name>
</gene>
<dbReference type="SUPFAM" id="SSF52540">
    <property type="entry name" value="P-loop containing nucleoside triphosphate hydrolases"/>
    <property type="match status" value="1"/>
</dbReference>
<evidence type="ECO:0000256" key="1">
    <source>
        <dbReference type="ARBA" id="ARBA00022679"/>
    </source>
</evidence>
<evidence type="ECO:0000256" key="2">
    <source>
        <dbReference type="ARBA" id="ARBA00022694"/>
    </source>
</evidence>
<dbReference type="GO" id="GO:0000049">
    <property type="term" value="F:tRNA binding"/>
    <property type="evidence" value="ECO:0007669"/>
    <property type="project" value="TreeGrafter"/>
</dbReference>
<dbReference type="InterPro" id="IPR000182">
    <property type="entry name" value="GNAT_dom"/>
</dbReference>
<keyword evidence="3" id="KW-0547">Nucleotide-binding</keyword>
<dbReference type="GO" id="GO:1904812">
    <property type="term" value="P:rRNA acetylation involved in maturation of SSU-rRNA"/>
    <property type="evidence" value="ECO:0007669"/>
    <property type="project" value="TreeGrafter"/>
</dbReference>
<accession>A0A1I0FY90</accession>
<dbReference type="GO" id="GO:1990883">
    <property type="term" value="F:18S rRNA cytidine N-acetyltransferase activity"/>
    <property type="evidence" value="ECO:0007669"/>
    <property type="project" value="TreeGrafter"/>
</dbReference>
<proteinExistence type="predicted"/>
<evidence type="ECO:0000313" key="9">
    <source>
        <dbReference type="EMBL" id="SET63495.1"/>
    </source>
</evidence>
<dbReference type="EMBL" id="FOHV01000053">
    <property type="protein sequence ID" value="SET63495.1"/>
    <property type="molecule type" value="Genomic_DNA"/>
</dbReference>
<dbReference type="Pfam" id="PF13718">
    <property type="entry name" value="GNAT_acetyltr_2"/>
    <property type="match status" value="2"/>
</dbReference>
<dbReference type="SUPFAM" id="SSF55729">
    <property type="entry name" value="Acyl-CoA N-acyltransferases (Nat)"/>
    <property type="match status" value="1"/>
</dbReference>
<dbReference type="OrthoDB" id="5578851at2"/>
<dbReference type="Gene3D" id="3.40.50.300">
    <property type="entry name" value="P-loop containing nucleotide triphosphate hydrolases"/>
    <property type="match status" value="1"/>
</dbReference>
<dbReference type="GO" id="GO:0005524">
    <property type="term" value="F:ATP binding"/>
    <property type="evidence" value="ECO:0007669"/>
    <property type="project" value="UniProtKB-KW"/>
</dbReference>
<dbReference type="STRING" id="1123402.SAMN02583745_02936"/>
<evidence type="ECO:0000259" key="7">
    <source>
        <dbReference type="Pfam" id="PF08351"/>
    </source>
</evidence>
<dbReference type="InterPro" id="IPR013562">
    <property type="entry name" value="TmcA/NAT10_N"/>
</dbReference>
<dbReference type="InterPro" id="IPR007807">
    <property type="entry name" value="TcmA/NAT10_helicase"/>
</dbReference>
<feature type="domain" description="N-acetyltransferase" evidence="8">
    <location>
        <begin position="531"/>
        <end position="580"/>
    </location>
</feature>
<keyword evidence="4" id="KW-0067">ATP-binding</keyword>
<dbReference type="PANTHER" id="PTHR10925">
    <property type="entry name" value="N-ACETYLTRANSFERASE 10"/>
    <property type="match status" value="1"/>
</dbReference>
<dbReference type="PANTHER" id="PTHR10925:SF5">
    <property type="entry name" value="RNA CYTIDINE ACETYLTRANSFERASE"/>
    <property type="match status" value="1"/>
</dbReference>
<keyword evidence="5" id="KW-0012">Acyltransferase</keyword>
<evidence type="ECO:0000256" key="3">
    <source>
        <dbReference type="ARBA" id="ARBA00022741"/>
    </source>
</evidence>
<feature type="domain" description="TcmA/NAT10 helicase" evidence="6">
    <location>
        <begin position="213"/>
        <end position="357"/>
    </location>
</feature>
<sequence>MIPSTPFSFDIGQKLSLLGYRLPVFVHSEINQVTSTYNTLAKTLTDFGQTFCFIDAVDFKLTDKINKTLGAESGHIILDVTQGFDLKLFMTLAGKIKAGHILFCLLPKLSDYLKEIDKTSLNWISHAYDKPPLPVTSNLFKQHFYKTITGNSPGFILSNQTEQAWHDFFSLKSTFINNIHTNNNWLPPTGKLNSEQECIFGSLCTAKSSLYLISAMRGRGKSFLIARFFEHLVSNSISVKYTAPKKSLLQTNFDSIAYFIAPDQLSLLCEQQNSQKIAKWLIVDEAAMMPIAKLKKWLPYFEHVVLTTTLEGYEGTGHGLRLKFINQQSHIELLHLTTPIRFNHNDPLELLAADLYLANMHSLPSTYSINQPSKLDDTHSILVTNKASIEYKQGFKCDDLILAKSLYLFFAKIHYQTSPNDLRRLFDDPSQHFFYIENNSSASLSLEDKVAAAAWVIHEGGASYDLANAIWMGTRRPQGNLVAQSLAIHADSMIMPTLIGLRISRIGVSHNLRRHKIASNLIESIKIFAYKKEYDYLSVSFGYEPHLVAFWAYHEFKLVHVSHKADASSGQLSCMMIFPISTPAKNETNKLALDLSKLQSLLTHFSEIAPSTSLGIRSALLNTLTSNKYITSLERLIEKSAFKKHKDVLQNLCFDNRPIFASLIGFACHGRSFEASRIALSIFLEHLISDDNLDLYNSLNEALSQPNPINKDQTRYLKDILKQHLKNKNLLHFKI</sequence>
<dbReference type="Pfam" id="PF05127">
    <property type="entry name" value="NAT10_TcmA_helicase"/>
    <property type="match status" value="1"/>
</dbReference>
<dbReference type="InterPro" id="IPR032672">
    <property type="entry name" value="TmcA/NAT10/Kre33"/>
</dbReference>
<evidence type="ECO:0000259" key="8">
    <source>
        <dbReference type="Pfam" id="PF13718"/>
    </source>
</evidence>
<dbReference type="GO" id="GO:0008033">
    <property type="term" value="P:tRNA processing"/>
    <property type="evidence" value="ECO:0007669"/>
    <property type="project" value="UniProtKB-KW"/>
</dbReference>
<dbReference type="InterPro" id="IPR027417">
    <property type="entry name" value="P-loop_NTPase"/>
</dbReference>
<dbReference type="InterPro" id="IPR016181">
    <property type="entry name" value="Acyl_CoA_acyltransferase"/>
</dbReference>
<feature type="domain" description="TmcA/NAT10 N-terminal" evidence="7">
    <location>
        <begin position="62"/>
        <end position="156"/>
    </location>
</feature>
<reference evidence="10" key="1">
    <citation type="submission" date="2016-10" db="EMBL/GenBank/DDBJ databases">
        <authorList>
            <person name="Varghese N."/>
            <person name="Submissions S."/>
        </authorList>
    </citation>
    <scope>NUCLEOTIDE SEQUENCE [LARGE SCALE GENOMIC DNA]</scope>
    <source>
        <strain evidence="10">DSM 18579</strain>
    </source>
</reference>
<dbReference type="AlphaFoldDB" id="A0A1I0FY90"/>
<evidence type="ECO:0000259" key="6">
    <source>
        <dbReference type="Pfam" id="PF05127"/>
    </source>
</evidence>
<protein>
    <submittedName>
        <fullName evidence="9">tRNA(Met)-cytidine N(4)-acetyltransferase</fullName>
    </submittedName>
</protein>
<name>A0A1I0FY90_9GAMM</name>
<evidence type="ECO:0000256" key="5">
    <source>
        <dbReference type="ARBA" id="ARBA00023315"/>
    </source>
</evidence>
<dbReference type="RefSeq" id="WP_093322709.1">
    <property type="nucleotide sequence ID" value="NZ_FOHV01000053.1"/>
</dbReference>
<keyword evidence="10" id="KW-1185">Reference proteome</keyword>
<evidence type="ECO:0000313" key="10">
    <source>
        <dbReference type="Proteomes" id="UP000242642"/>
    </source>
</evidence>
<dbReference type="Pfam" id="PF08351">
    <property type="entry name" value="TmcA_N"/>
    <property type="match status" value="1"/>
</dbReference>
<dbReference type="Gene3D" id="3.40.630.30">
    <property type="match status" value="1"/>
</dbReference>